<dbReference type="Proteomes" id="UP001601992">
    <property type="component" value="Unassembled WGS sequence"/>
</dbReference>
<evidence type="ECO:0000313" key="2">
    <source>
        <dbReference type="Proteomes" id="UP001601992"/>
    </source>
</evidence>
<evidence type="ECO:0000313" key="1">
    <source>
        <dbReference type="EMBL" id="MFF3569848.1"/>
    </source>
</evidence>
<keyword evidence="2" id="KW-1185">Reference proteome</keyword>
<sequence length="176" mass="19575">MSELRSSTSDDSAGSRLVAEAQRHRELLRKPVEDYRRRLVVQAGFLRPMQRSPLLTSAEERIADLMIDPVRHRELDLDAYRAVRDGLPTRWDARWQRFIAQNGSREIPIGPHSAERRLGIIARLASRDVEIEQILTVAAVVIAHPAGPDAAVVPPVRATRRAEALSTAAQPTGTHG</sequence>
<gene>
    <name evidence="1" type="ORF">ACFYXQ_18910</name>
</gene>
<name>A0ABW6S0M5_9NOCA</name>
<reference evidence="1 2" key="1">
    <citation type="submission" date="2024-10" db="EMBL/GenBank/DDBJ databases">
        <title>The Natural Products Discovery Center: Release of the First 8490 Sequenced Strains for Exploring Actinobacteria Biosynthetic Diversity.</title>
        <authorList>
            <person name="Kalkreuter E."/>
            <person name="Kautsar S.A."/>
            <person name="Yang D."/>
            <person name="Bader C.D."/>
            <person name="Teijaro C.N."/>
            <person name="Fluegel L."/>
            <person name="Davis C.M."/>
            <person name="Simpson J.R."/>
            <person name="Lauterbach L."/>
            <person name="Steele A.D."/>
            <person name="Gui C."/>
            <person name="Meng S."/>
            <person name="Li G."/>
            <person name="Viehrig K."/>
            <person name="Ye F."/>
            <person name="Su P."/>
            <person name="Kiefer A.F."/>
            <person name="Nichols A."/>
            <person name="Cepeda A.J."/>
            <person name="Yan W."/>
            <person name="Fan B."/>
            <person name="Jiang Y."/>
            <person name="Adhikari A."/>
            <person name="Zheng C.-J."/>
            <person name="Schuster L."/>
            <person name="Cowan T.M."/>
            <person name="Smanski M.J."/>
            <person name="Chevrette M.G."/>
            <person name="De Carvalho L.P.S."/>
            <person name="Shen B."/>
        </authorList>
    </citation>
    <scope>NUCLEOTIDE SEQUENCE [LARGE SCALE GENOMIC DNA]</scope>
    <source>
        <strain evidence="1 2">NPDC002593</strain>
    </source>
</reference>
<comment type="caution">
    <text evidence="1">The sequence shown here is derived from an EMBL/GenBank/DDBJ whole genome shotgun (WGS) entry which is preliminary data.</text>
</comment>
<protein>
    <submittedName>
        <fullName evidence="1">Uncharacterized protein</fullName>
    </submittedName>
</protein>
<dbReference type="EMBL" id="JBIAQY010000006">
    <property type="protein sequence ID" value="MFF3569848.1"/>
    <property type="molecule type" value="Genomic_DNA"/>
</dbReference>
<organism evidence="1 2">
    <name type="scientific">Nocardia jiangxiensis</name>
    <dbReference type="NCBI Taxonomy" id="282685"/>
    <lineage>
        <taxon>Bacteria</taxon>
        <taxon>Bacillati</taxon>
        <taxon>Actinomycetota</taxon>
        <taxon>Actinomycetes</taxon>
        <taxon>Mycobacteriales</taxon>
        <taxon>Nocardiaceae</taxon>
        <taxon>Nocardia</taxon>
    </lineage>
</organism>
<dbReference type="RefSeq" id="WP_387404431.1">
    <property type="nucleotide sequence ID" value="NZ_JBIAQY010000006.1"/>
</dbReference>
<proteinExistence type="predicted"/>
<accession>A0ABW6S0M5</accession>